<evidence type="ECO:0000256" key="3">
    <source>
        <dbReference type="SAM" id="SignalP"/>
    </source>
</evidence>
<evidence type="ECO:0000256" key="1">
    <source>
        <dbReference type="SAM" id="MobiDB-lite"/>
    </source>
</evidence>
<dbReference type="EMBL" id="AWSO01001301">
    <property type="protein sequence ID" value="ESK84419.1"/>
    <property type="molecule type" value="Genomic_DNA"/>
</dbReference>
<feature type="chain" id="PRO_5004712653" evidence="3">
    <location>
        <begin position="18"/>
        <end position="359"/>
    </location>
</feature>
<evidence type="ECO:0000256" key="2">
    <source>
        <dbReference type="SAM" id="Phobius"/>
    </source>
</evidence>
<keyword evidence="2" id="KW-0472">Membrane</keyword>
<keyword evidence="2" id="KW-1133">Transmembrane helix</keyword>
<feature type="signal peptide" evidence="3">
    <location>
        <begin position="1"/>
        <end position="17"/>
    </location>
</feature>
<keyword evidence="2" id="KW-0812">Transmembrane</keyword>
<sequence>MLWILWTVLVLHAGAFTIDPINVSVTQSQPITITWHREPQETEPFVIVKSGVGQGRVNGPLPTVTVPADPTQLSGTVEVTFAQTTEFVLYAYQTDSGGREISTIYTDSQTVTVAPPVATPETSNDNLPPVSPASGNTNTSSSGSIVDNTGLSTTPTNGALSDAYSTSASEAASNVTIPTGPVNTTEALKNSNNSGKRNIIIGSTIGGVVFLILLLVLFLLCRRRRRNRKPNRISTFTSGSGLLFDRERMVKSSPPKVDSGAIYSPISRSSTPAPSFTETAITGVTYETEIPRPRARTDRQMEIEEKIQSLQSEIISVSRSYGRSSPEEAEIREKIDRLHVLKEGDWALERSDEKPREMW</sequence>
<accession>V2XYD5</accession>
<keyword evidence="5" id="KW-1185">Reference proteome</keyword>
<feature type="region of interest" description="Disordered" evidence="1">
    <location>
        <begin position="254"/>
        <end position="275"/>
    </location>
</feature>
<protein>
    <submittedName>
        <fullName evidence="4">Uncharacterized protein</fullName>
    </submittedName>
</protein>
<evidence type="ECO:0000313" key="4">
    <source>
        <dbReference type="EMBL" id="ESK84419.1"/>
    </source>
</evidence>
<feature type="compositionally biased region" description="Low complexity" evidence="1">
    <location>
        <begin position="134"/>
        <end position="144"/>
    </location>
</feature>
<comment type="caution">
    <text evidence="4">The sequence shown here is derived from an EMBL/GenBank/DDBJ whole genome shotgun (WGS) entry which is preliminary data.</text>
</comment>
<dbReference type="Proteomes" id="UP000017559">
    <property type="component" value="Unassembled WGS sequence"/>
</dbReference>
<feature type="compositionally biased region" description="Polar residues" evidence="1">
    <location>
        <begin position="266"/>
        <end position="275"/>
    </location>
</feature>
<feature type="transmembrane region" description="Helical" evidence="2">
    <location>
        <begin position="199"/>
        <end position="221"/>
    </location>
</feature>
<gene>
    <name evidence="4" type="ORF">Moror_6242</name>
</gene>
<dbReference type="AlphaFoldDB" id="V2XYD5"/>
<name>V2XYD5_MONRO</name>
<dbReference type="HOGENOM" id="CLU_806731_0_0_1"/>
<evidence type="ECO:0000313" key="5">
    <source>
        <dbReference type="Proteomes" id="UP000017559"/>
    </source>
</evidence>
<proteinExistence type="predicted"/>
<keyword evidence="3" id="KW-0732">Signal</keyword>
<reference evidence="4 5" key="1">
    <citation type="journal article" date="2014" name="BMC Genomics">
        <title>Genome and secretome analysis of the hemibiotrophic fungal pathogen, Moniliophthora roreri, which causes frosty pod rot disease of cacao: mechanisms of the biotrophic and necrotrophic phases.</title>
        <authorList>
            <person name="Meinhardt L.W."/>
            <person name="Costa G.G.L."/>
            <person name="Thomazella D.P.T."/>
            <person name="Teixeira P.J.P.L."/>
            <person name="Carazzolle M.F."/>
            <person name="Schuster S.C."/>
            <person name="Carlson J.E."/>
            <person name="Guiltinan M.J."/>
            <person name="Mieczkowski P."/>
            <person name="Farmer A."/>
            <person name="Ramaraj T."/>
            <person name="Crozier J."/>
            <person name="Davis R.E."/>
            <person name="Shao J."/>
            <person name="Melnick R.L."/>
            <person name="Pereira G.A.G."/>
            <person name="Bailey B.A."/>
        </authorList>
    </citation>
    <scope>NUCLEOTIDE SEQUENCE [LARGE SCALE GENOMIC DNA]</scope>
    <source>
        <strain evidence="4 5">MCA 2997</strain>
    </source>
</reference>
<feature type="region of interest" description="Disordered" evidence="1">
    <location>
        <begin position="116"/>
        <end position="145"/>
    </location>
</feature>
<organism evidence="4 5">
    <name type="scientific">Moniliophthora roreri (strain MCA 2997)</name>
    <name type="common">Cocoa frosty pod rot fungus</name>
    <name type="synonym">Crinipellis roreri</name>
    <dbReference type="NCBI Taxonomy" id="1381753"/>
    <lineage>
        <taxon>Eukaryota</taxon>
        <taxon>Fungi</taxon>
        <taxon>Dikarya</taxon>
        <taxon>Basidiomycota</taxon>
        <taxon>Agaricomycotina</taxon>
        <taxon>Agaricomycetes</taxon>
        <taxon>Agaricomycetidae</taxon>
        <taxon>Agaricales</taxon>
        <taxon>Marasmiineae</taxon>
        <taxon>Marasmiaceae</taxon>
        <taxon>Moniliophthora</taxon>
    </lineage>
</organism>
<dbReference type="KEGG" id="mrr:Moror_6242"/>
<dbReference type="OrthoDB" id="3070875at2759"/>